<protein>
    <submittedName>
        <fullName evidence="2">Uncharacterized protein</fullName>
    </submittedName>
</protein>
<evidence type="ECO:0000256" key="1">
    <source>
        <dbReference type="SAM" id="MobiDB-lite"/>
    </source>
</evidence>
<dbReference type="Proteomes" id="UP001159363">
    <property type="component" value="Chromosome 11"/>
</dbReference>
<dbReference type="EMBL" id="JARBHB010000012">
    <property type="protein sequence ID" value="KAJ8871572.1"/>
    <property type="molecule type" value="Genomic_DNA"/>
</dbReference>
<feature type="region of interest" description="Disordered" evidence="1">
    <location>
        <begin position="459"/>
        <end position="515"/>
    </location>
</feature>
<name>A0ABQ9GHU3_9NEOP</name>
<evidence type="ECO:0000313" key="3">
    <source>
        <dbReference type="Proteomes" id="UP001159363"/>
    </source>
</evidence>
<sequence>MMRQKCRQRSARELKFQLSPECGRGMANPLCLLGRKIMQGDMHPGREGLGSHGMHFGATTASLSVLRASLKYEEQEKKPSRESRKTTQPAYKYILSKAFKSAHFTANSIQGKICSFSSILGFRQDEGAAVAERLDCSPPIKADRVQSPAGSLPMPLAGWFFSGISNFPRPCIPTLLHPHLISPVSSLKTSVWGLKLLTPRTRRSLTELNRDCYGSRKATSVALNMPPPPRWLIRVKSGENGAAPERKKGRGNERSPKKTRPGIESCFDLVGGEQSTRPATAASGKERVFACPDSSSLVLLVRTLLAGARSQDVVSSFCRRILTSAPSLLIDESFNFADSSFNHTQNALERSLLTVLSAVNQEPPAVRRPQFHTTNVKAVQSGGVMVLLLASHPGEPGSIPGGVTPGFPLVAVMPDDAAGRRVSSGISCFPRPCIPALPILKIYAALKVLRMTVDSNCCPDQGPSTSAVAPRSGRDQGTDPDSATEKVDEAQSRHHNKQGTVSFRCREVGATSPAE</sequence>
<feature type="compositionally biased region" description="Basic and acidic residues" evidence="1">
    <location>
        <begin position="472"/>
        <end position="492"/>
    </location>
</feature>
<comment type="caution">
    <text evidence="2">The sequence shown here is derived from an EMBL/GenBank/DDBJ whole genome shotgun (WGS) entry which is preliminary data.</text>
</comment>
<feature type="compositionally biased region" description="Basic and acidic residues" evidence="1">
    <location>
        <begin position="244"/>
        <end position="256"/>
    </location>
</feature>
<reference evidence="2 3" key="1">
    <citation type="submission" date="2023-02" db="EMBL/GenBank/DDBJ databases">
        <title>LHISI_Scaffold_Assembly.</title>
        <authorList>
            <person name="Stuart O.P."/>
            <person name="Cleave R."/>
            <person name="Magrath M.J.L."/>
            <person name="Mikheyev A.S."/>
        </authorList>
    </citation>
    <scope>NUCLEOTIDE SEQUENCE [LARGE SCALE GENOMIC DNA]</scope>
    <source>
        <strain evidence="2">Daus_M_001</strain>
        <tissue evidence="2">Leg muscle</tissue>
    </source>
</reference>
<proteinExistence type="predicted"/>
<accession>A0ABQ9GHU3</accession>
<gene>
    <name evidence="2" type="ORF">PR048_027898</name>
</gene>
<evidence type="ECO:0000313" key="2">
    <source>
        <dbReference type="EMBL" id="KAJ8871572.1"/>
    </source>
</evidence>
<keyword evidence="3" id="KW-1185">Reference proteome</keyword>
<organism evidence="2 3">
    <name type="scientific">Dryococelus australis</name>
    <dbReference type="NCBI Taxonomy" id="614101"/>
    <lineage>
        <taxon>Eukaryota</taxon>
        <taxon>Metazoa</taxon>
        <taxon>Ecdysozoa</taxon>
        <taxon>Arthropoda</taxon>
        <taxon>Hexapoda</taxon>
        <taxon>Insecta</taxon>
        <taxon>Pterygota</taxon>
        <taxon>Neoptera</taxon>
        <taxon>Polyneoptera</taxon>
        <taxon>Phasmatodea</taxon>
        <taxon>Verophasmatodea</taxon>
        <taxon>Anareolatae</taxon>
        <taxon>Phasmatidae</taxon>
        <taxon>Eurycanthinae</taxon>
        <taxon>Dryococelus</taxon>
    </lineage>
</organism>
<feature type="region of interest" description="Disordered" evidence="1">
    <location>
        <begin position="233"/>
        <end position="264"/>
    </location>
</feature>